<comment type="subcellular location">
    <subcellularLocation>
        <location evidence="1">Membrane</location>
        <topology evidence="1">Multi-pass membrane protein</topology>
    </subcellularLocation>
</comment>
<feature type="transmembrane region" description="Helical" evidence="5">
    <location>
        <begin position="23"/>
        <end position="43"/>
    </location>
</feature>
<dbReference type="GO" id="GO:0055085">
    <property type="term" value="P:transmembrane transport"/>
    <property type="evidence" value="ECO:0007669"/>
    <property type="project" value="InterPro"/>
</dbReference>
<evidence type="ECO:0000256" key="4">
    <source>
        <dbReference type="ARBA" id="ARBA00023136"/>
    </source>
</evidence>
<dbReference type="GO" id="GO:0016020">
    <property type="term" value="C:membrane"/>
    <property type="evidence" value="ECO:0007669"/>
    <property type="project" value="UniProtKB-SubCell"/>
</dbReference>
<feature type="domain" description="STAS" evidence="6">
    <location>
        <begin position="445"/>
        <end position="545"/>
    </location>
</feature>
<feature type="transmembrane region" description="Helical" evidence="5">
    <location>
        <begin position="378"/>
        <end position="408"/>
    </location>
</feature>
<dbReference type="NCBIfam" id="TIGR00815">
    <property type="entry name" value="sulP"/>
    <property type="match status" value="1"/>
</dbReference>
<dbReference type="RefSeq" id="WP_114378141.1">
    <property type="nucleotide sequence ID" value="NZ_QPJD01000001.1"/>
</dbReference>
<dbReference type="AlphaFoldDB" id="A0A368W7B8"/>
<keyword evidence="4 5" id="KW-0472">Membrane</keyword>
<dbReference type="InterPro" id="IPR001902">
    <property type="entry name" value="SLC26A/SulP_fam"/>
</dbReference>
<dbReference type="Pfam" id="PF01740">
    <property type="entry name" value="STAS"/>
    <property type="match status" value="1"/>
</dbReference>
<keyword evidence="3 5" id="KW-1133">Transmembrane helix</keyword>
<evidence type="ECO:0000256" key="3">
    <source>
        <dbReference type="ARBA" id="ARBA00022989"/>
    </source>
</evidence>
<feature type="transmembrane region" description="Helical" evidence="5">
    <location>
        <begin position="169"/>
        <end position="190"/>
    </location>
</feature>
<feature type="transmembrane region" description="Helical" evidence="5">
    <location>
        <begin position="328"/>
        <end position="358"/>
    </location>
</feature>
<dbReference type="PANTHER" id="PTHR11814">
    <property type="entry name" value="SULFATE TRANSPORTER"/>
    <property type="match status" value="1"/>
</dbReference>
<evidence type="ECO:0000256" key="1">
    <source>
        <dbReference type="ARBA" id="ARBA00004141"/>
    </source>
</evidence>
<dbReference type="InterPro" id="IPR036513">
    <property type="entry name" value="STAS_dom_sf"/>
</dbReference>
<gene>
    <name evidence="7" type="ORF">DFP97_101245</name>
</gene>
<sequence length="591" mass="63502">MIRQFLGLDRFEGYSIGNFQKDLVAGLIVGIVAIPLAMAFAINSGVKPEYGIYTAIIGGILCSLLGGSKFSISGPTGAFVPILFGITMMYGYENLIIAGFMAGVMLLLMGLLRIGTIIKFFPKPVTIGFTTGIAVIIFSGQITDFLGLSNVKKHEMFHENMQEIFLHLNTINGFSFLTAGICLTVIILAMKFLPKIPGALLGLLVSTLVATFLYPDQVATIGSKFGGIPSTLPSLQMPQIDSGKILELIPAAFTIAMLGAIESLLCAVVADGMTGSKHNSNRELIGQGIANMIIPLFGGIAATGAIARTATNIKNGGKSPLSGIIHGLVVLSVLVLLAPFASLIPMASMAPILMVVAWNMSERKEFAHILKLKSYDSIVMVATFLLTVFVDLTAAVEVGLVLAIILFIKQMNATHSVTKVLPDKQFNKVMPDHKAQGNGCPQTSIFTLEGPLFFATTQALENSVSKELLSGPKTVLLRMSKVPYLDISGEAVLASIVKQVHQKGVTLQISGIREQPKKLMVKTGLYEEIGEKRFFEHTGEAIDDSFSRLDLNKCKGCKHFAFQECTVLSNPQKPISLGMKGIEKEKELVLT</sequence>
<dbReference type="Proteomes" id="UP000252415">
    <property type="component" value="Unassembled WGS sequence"/>
</dbReference>
<evidence type="ECO:0000256" key="2">
    <source>
        <dbReference type="ARBA" id="ARBA00022692"/>
    </source>
</evidence>
<protein>
    <submittedName>
        <fullName evidence="7">SulP family sulfate permease</fullName>
    </submittedName>
</protein>
<reference evidence="7 8" key="1">
    <citation type="submission" date="2018-07" db="EMBL/GenBank/DDBJ databases">
        <title>Genomic Encyclopedia of Type Strains, Phase III (KMG-III): the genomes of soil and plant-associated and newly described type strains.</title>
        <authorList>
            <person name="Whitman W."/>
        </authorList>
    </citation>
    <scope>NUCLEOTIDE SEQUENCE [LARGE SCALE GENOMIC DNA]</scope>
    <source>
        <strain evidence="7 8">CECT 7506</strain>
    </source>
</reference>
<dbReference type="Pfam" id="PF00916">
    <property type="entry name" value="Sulfate_transp"/>
    <property type="match status" value="1"/>
</dbReference>
<proteinExistence type="predicted"/>
<dbReference type="InterPro" id="IPR002645">
    <property type="entry name" value="STAS_dom"/>
</dbReference>
<accession>A0A368W7B8</accession>
<feature type="transmembrane region" description="Helical" evidence="5">
    <location>
        <begin position="50"/>
        <end position="66"/>
    </location>
</feature>
<evidence type="ECO:0000259" key="6">
    <source>
        <dbReference type="PROSITE" id="PS50801"/>
    </source>
</evidence>
<evidence type="ECO:0000313" key="7">
    <source>
        <dbReference type="EMBL" id="RCW51900.1"/>
    </source>
</evidence>
<feature type="transmembrane region" description="Helical" evidence="5">
    <location>
        <begin position="127"/>
        <end position="148"/>
    </location>
</feature>
<keyword evidence="8" id="KW-1185">Reference proteome</keyword>
<feature type="transmembrane region" description="Helical" evidence="5">
    <location>
        <begin position="245"/>
        <end position="270"/>
    </location>
</feature>
<evidence type="ECO:0000313" key="8">
    <source>
        <dbReference type="Proteomes" id="UP000252415"/>
    </source>
</evidence>
<dbReference type="InterPro" id="IPR011547">
    <property type="entry name" value="SLC26A/SulP_dom"/>
</dbReference>
<keyword evidence="2 5" id="KW-0812">Transmembrane</keyword>
<dbReference type="SUPFAM" id="SSF52091">
    <property type="entry name" value="SpoIIaa-like"/>
    <property type="match status" value="1"/>
</dbReference>
<dbReference type="PROSITE" id="PS50801">
    <property type="entry name" value="STAS"/>
    <property type="match status" value="1"/>
</dbReference>
<feature type="transmembrane region" description="Helical" evidence="5">
    <location>
        <begin position="285"/>
        <end position="307"/>
    </location>
</feature>
<comment type="caution">
    <text evidence="7">The sequence shown here is derived from an EMBL/GenBank/DDBJ whole genome shotgun (WGS) entry which is preliminary data.</text>
</comment>
<dbReference type="EMBL" id="QPJD01000001">
    <property type="protein sequence ID" value="RCW51900.1"/>
    <property type="molecule type" value="Genomic_DNA"/>
</dbReference>
<feature type="transmembrane region" description="Helical" evidence="5">
    <location>
        <begin position="99"/>
        <end position="121"/>
    </location>
</feature>
<name>A0A368W7B8_9BACL</name>
<organism evidence="7 8">
    <name type="scientific">Paenibacillus prosopidis</name>
    <dbReference type="NCBI Taxonomy" id="630520"/>
    <lineage>
        <taxon>Bacteria</taxon>
        <taxon>Bacillati</taxon>
        <taxon>Bacillota</taxon>
        <taxon>Bacilli</taxon>
        <taxon>Bacillales</taxon>
        <taxon>Paenibacillaceae</taxon>
        <taxon>Paenibacillus</taxon>
    </lineage>
</organism>
<dbReference type="OrthoDB" id="9771198at2"/>
<evidence type="ECO:0000256" key="5">
    <source>
        <dbReference type="SAM" id="Phobius"/>
    </source>
</evidence>
<dbReference type="Gene3D" id="3.30.750.24">
    <property type="entry name" value="STAS domain"/>
    <property type="match status" value="1"/>
</dbReference>
<feature type="transmembrane region" description="Helical" evidence="5">
    <location>
        <begin position="196"/>
        <end position="214"/>
    </location>
</feature>
<dbReference type="CDD" id="cd07042">
    <property type="entry name" value="STAS_SulP_like_sulfate_transporter"/>
    <property type="match status" value="1"/>
</dbReference>